<comment type="caution">
    <text evidence="2">The sequence shown here is derived from an EMBL/GenBank/DDBJ whole genome shotgun (WGS) entry which is preliminary data.</text>
</comment>
<proteinExistence type="predicted"/>
<dbReference type="EMBL" id="JBHXCV010000020">
    <property type="protein sequence ID" value="MFD6796328.1"/>
    <property type="molecule type" value="Genomic_DNA"/>
</dbReference>
<evidence type="ECO:0000313" key="3">
    <source>
        <dbReference type="Proteomes" id="UP001598673"/>
    </source>
</evidence>
<feature type="region of interest" description="Disordered" evidence="1">
    <location>
        <begin position="91"/>
        <end position="111"/>
    </location>
</feature>
<sequence length="111" mass="12806">MPFGFNLPGPFTWHRQDKSGKKLLHQQQQQEAVDMLQRAAERSFHKDLIKYLGEAKGTEAIFELNRLKGVSDVLYSRLEKDLRARVKRVRTDDRAARAEARAKAKEAKKAN</sequence>
<accession>A0ABW6GAV0</accession>
<dbReference type="RefSeq" id="WP_258938104.1">
    <property type="nucleotide sequence ID" value="NZ_JANBBF010000014.1"/>
</dbReference>
<evidence type="ECO:0000256" key="1">
    <source>
        <dbReference type="SAM" id="MobiDB-lite"/>
    </source>
</evidence>
<organism evidence="2 3">
    <name type="scientific">Prauserella salsuginis</name>
    <dbReference type="NCBI Taxonomy" id="387889"/>
    <lineage>
        <taxon>Bacteria</taxon>
        <taxon>Bacillati</taxon>
        <taxon>Actinomycetota</taxon>
        <taxon>Actinomycetes</taxon>
        <taxon>Pseudonocardiales</taxon>
        <taxon>Pseudonocardiaceae</taxon>
        <taxon>Prauserella</taxon>
        <taxon>Prauserella salsuginis group</taxon>
    </lineage>
</organism>
<name>A0ABW6GAV0_9PSEU</name>
<keyword evidence="3" id="KW-1185">Reference proteome</keyword>
<evidence type="ECO:0000313" key="2">
    <source>
        <dbReference type="EMBL" id="MFD6796328.1"/>
    </source>
</evidence>
<reference evidence="2 3" key="1">
    <citation type="submission" date="2024-09" db="EMBL/GenBank/DDBJ databases">
        <title>The Natural Products Discovery Center: Release of the First 8490 Sequenced Strains for Exploring Actinobacteria Biosynthetic Diversity.</title>
        <authorList>
            <person name="Kalkreuter E."/>
            <person name="Kautsar S.A."/>
            <person name="Yang D."/>
            <person name="Bader C.D."/>
            <person name="Teijaro C.N."/>
            <person name="Fluegel L."/>
            <person name="Davis C.M."/>
            <person name="Simpson J.R."/>
            <person name="Lauterbach L."/>
            <person name="Steele A.D."/>
            <person name="Gui C."/>
            <person name="Meng S."/>
            <person name="Li G."/>
            <person name="Viehrig K."/>
            <person name="Ye F."/>
            <person name="Su P."/>
            <person name="Kiefer A.F."/>
            <person name="Nichols A."/>
            <person name="Cepeda A.J."/>
            <person name="Yan W."/>
            <person name="Fan B."/>
            <person name="Jiang Y."/>
            <person name="Adhikari A."/>
            <person name="Zheng C.-J."/>
            <person name="Schuster L."/>
            <person name="Cowan T.M."/>
            <person name="Smanski M.J."/>
            <person name="Chevrette M.G."/>
            <person name="De Carvalho L.P.S."/>
            <person name="Shen B."/>
        </authorList>
    </citation>
    <scope>NUCLEOTIDE SEQUENCE [LARGE SCALE GENOMIC DNA]</scope>
    <source>
        <strain evidence="2 3">NPDC060353</strain>
    </source>
</reference>
<gene>
    <name evidence="2" type="ORF">ACFWGY_23640</name>
</gene>
<dbReference type="Proteomes" id="UP001598673">
    <property type="component" value="Unassembled WGS sequence"/>
</dbReference>
<protein>
    <submittedName>
        <fullName evidence="2">Uncharacterized protein</fullName>
    </submittedName>
</protein>